<proteinExistence type="predicted"/>
<dbReference type="SMART" id="SM00178">
    <property type="entry name" value="SAR"/>
    <property type="match status" value="1"/>
</dbReference>
<dbReference type="GO" id="GO:0046872">
    <property type="term" value="F:metal ion binding"/>
    <property type="evidence" value="ECO:0007669"/>
    <property type="project" value="UniProtKB-KW"/>
</dbReference>
<dbReference type="GO" id="GO:0003924">
    <property type="term" value="F:GTPase activity"/>
    <property type="evidence" value="ECO:0007669"/>
    <property type="project" value="InterPro"/>
</dbReference>
<feature type="binding site" evidence="3">
    <location>
        <begin position="31"/>
        <end position="38"/>
    </location>
    <ligand>
        <name>GTP</name>
        <dbReference type="ChEBI" id="CHEBI:37565"/>
    </ligand>
</feature>
<evidence type="ECO:0000256" key="4">
    <source>
        <dbReference type="PIRSR" id="PIRSR606689-2"/>
    </source>
</evidence>
<feature type="region of interest" description="Disordered" evidence="5">
    <location>
        <begin position="216"/>
        <end position="258"/>
    </location>
</feature>
<feature type="compositionally biased region" description="Polar residues" evidence="5">
    <location>
        <begin position="248"/>
        <end position="258"/>
    </location>
</feature>
<dbReference type="InterPro" id="IPR051995">
    <property type="entry name" value="Ciliary_GTPase"/>
</dbReference>
<sequence length="415" mass="47091">MFDSRGKEKNISCTTVLRHLTIEALSILVLGIENSGKTEIAFKICHRKRGDYAPTKGCRLFETVIADTDIKLIEIGGGSDLRDIWKYYFLDALAVIFVIDASNIHNICESYKIFQNLMAHEFLAGKPFLVLANKQDLPESVDCLEICEYLDIEYMANRYRCPCLVEACGNWGTPPNEANEYDGLSNGIQWLVTTVLAHRQYIINRINFHKLMLGREGKDPSRTMKRPRTGGRSAGSRRKRKDSRPKTAPSSHQAWLQENDNNYLIKRNSIISVKSIPTSTTTERTNNSSTKATTTSDSGLSIVDEGVEISQTSSSTVNFFKKSVNGHIFRGKNRLVKRVTPRAAQSLIREYEQTEANMKLLLHPYLTKEQSSGHAKELGKKEQIVSKWREEQLKMKPHVTIAERLAHLQVKNVWD</sequence>
<evidence type="ECO:0000256" key="2">
    <source>
        <dbReference type="ARBA" id="ARBA00023134"/>
    </source>
</evidence>
<keyword evidence="1 3" id="KW-0547">Nucleotide-binding</keyword>
<feature type="compositionally biased region" description="Low complexity" evidence="5">
    <location>
        <begin position="278"/>
        <end position="298"/>
    </location>
</feature>
<reference evidence="6" key="2">
    <citation type="submission" date="2020-05" db="UniProtKB">
        <authorList>
            <consortium name="EnsemblMetazoa"/>
        </authorList>
    </citation>
    <scope>IDENTIFICATION</scope>
    <source>
        <strain evidence="6">FAR1</strain>
    </source>
</reference>
<dbReference type="Pfam" id="PF00025">
    <property type="entry name" value="Arf"/>
    <property type="match status" value="1"/>
</dbReference>
<dbReference type="AlphaFoldDB" id="A0A182Q1B1"/>
<dbReference type="InterPro" id="IPR016576">
    <property type="entry name" value="Ribosomal_mL63"/>
</dbReference>
<dbReference type="PANTHER" id="PTHR46090:SF2">
    <property type="entry name" value="ADP-RIBOSYLATION FACTOR-LIKE PROTEIN 13B"/>
    <property type="match status" value="1"/>
</dbReference>
<evidence type="ECO:0000256" key="1">
    <source>
        <dbReference type="ARBA" id="ARBA00022741"/>
    </source>
</evidence>
<feature type="binding site" evidence="4">
    <location>
        <position position="55"/>
    </location>
    <ligand>
        <name>Mg(2+)</name>
        <dbReference type="ChEBI" id="CHEBI:18420"/>
    </ligand>
</feature>
<dbReference type="GO" id="GO:0097500">
    <property type="term" value="P:receptor localization to non-motile cilium"/>
    <property type="evidence" value="ECO:0007669"/>
    <property type="project" value="TreeGrafter"/>
</dbReference>
<keyword evidence="4" id="KW-0460">Magnesium</keyword>
<dbReference type="VEuPathDB" id="VectorBase:AFAF001110"/>
<evidence type="ECO:0000313" key="7">
    <source>
        <dbReference type="Proteomes" id="UP000075886"/>
    </source>
</evidence>
<organism evidence="6 7">
    <name type="scientific">Anopheles farauti</name>
    <dbReference type="NCBI Taxonomy" id="69004"/>
    <lineage>
        <taxon>Eukaryota</taxon>
        <taxon>Metazoa</taxon>
        <taxon>Ecdysozoa</taxon>
        <taxon>Arthropoda</taxon>
        <taxon>Hexapoda</taxon>
        <taxon>Insecta</taxon>
        <taxon>Pterygota</taxon>
        <taxon>Neoptera</taxon>
        <taxon>Endopterygota</taxon>
        <taxon>Diptera</taxon>
        <taxon>Nematocera</taxon>
        <taxon>Culicoidea</taxon>
        <taxon>Culicidae</taxon>
        <taxon>Anophelinae</taxon>
        <taxon>Anopheles</taxon>
    </lineage>
</organism>
<dbReference type="GO" id="GO:0097730">
    <property type="term" value="C:non-motile cilium"/>
    <property type="evidence" value="ECO:0007669"/>
    <property type="project" value="TreeGrafter"/>
</dbReference>
<dbReference type="GO" id="GO:0005525">
    <property type="term" value="F:GTP binding"/>
    <property type="evidence" value="ECO:0007669"/>
    <property type="project" value="UniProtKB-KW"/>
</dbReference>
<dbReference type="InterPro" id="IPR006689">
    <property type="entry name" value="Small_GTPase_ARF/SAR"/>
</dbReference>
<feature type="binding site" evidence="3">
    <location>
        <begin position="133"/>
        <end position="136"/>
    </location>
    <ligand>
        <name>GTP</name>
        <dbReference type="ChEBI" id="CHEBI:37565"/>
    </ligand>
</feature>
<evidence type="ECO:0008006" key="8">
    <source>
        <dbReference type="Google" id="ProtNLM"/>
    </source>
</evidence>
<dbReference type="PRINTS" id="PR00328">
    <property type="entry name" value="SAR1GTPBP"/>
</dbReference>
<feature type="compositionally biased region" description="Basic residues" evidence="5">
    <location>
        <begin position="223"/>
        <end position="243"/>
    </location>
</feature>
<dbReference type="InterPro" id="IPR027417">
    <property type="entry name" value="P-loop_NTPase"/>
</dbReference>
<dbReference type="Gene3D" id="3.40.50.300">
    <property type="entry name" value="P-loop containing nucleotide triphosphate hydrolases"/>
    <property type="match status" value="1"/>
</dbReference>
<dbReference type="Proteomes" id="UP000075886">
    <property type="component" value="Unassembled WGS sequence"/>
</dbReference>
<feature type="region of interest" description="Disordered" evidence="5">
    <location>
        <begin position="276"/>
        <end position="298"/>
    </location>
</feature>
<dbReference type="SMART" id="SM00177">
    <property type="entry name" value="ARF"/>
    <property type="match status" value="1"/>
</dbReference>
<protein>
    <recommendedName>
        <fullName evidence="8">ADP-ribosylation factor-like protein 13B</fullName>
    </recommendedName>
</protein>
<dbReference type="SUPFAM" id="SSF52540">
    <property type="entry name" value="P-loop containing nucleoside triphosphate hydrolases"/>
    <property type="match status" value="1"/>
</dbReference>
<evidence type="ECO:0000313" key="6">
    <source>
        <dbReference type="EnsemblMetazoa" id="AFAF001110-PA"/>
    </source>
</evidence>
<evidence type="ECO:0000256" key="5">
    <source>
        <dbReference type="SAM" id="MobiDB-lite"/>
    </source>
</evidence>
<dbReference type="EnsemblMetazoa" id="AFAF001110-RA">
    <property type="protein sequence ID" value="AFAF001110-PA"/>
    <property type="gene ID" value="AFAF001110"/>
</dbReference>
<accession>A0A182Q1B1</accession>
<dbReference type="PANTHER" id="PTHR46090">
    <property type="entry name" value="ADP-RIBOSYLATION FACTOR-LIKE PROTEIN 13B"/>
    <property type="match status" value="1"/>
</dbReference>
<dbReference type="GO" id="GO:1905515">
    <property type="term" value="P:non-motile cilium assembly"/>
    <property type="evidence" value="ECO:0007669"/>
    <property type="project" value="TreeGrafter"/>
</dbReference>
<evidence type="ECO:0000256" key="3">
    <source>
        <dbReference type="PIRSR" id="PIRSR606689-1"/>
    </source>
</evidence>
<reference evidence="7" key="1">
    <citation type="submission" date="2014-01" db="EMBL/GenBank/DDBJ databases">
        <title>The Genome Sequence of Anopheles farauti FAR1 (V2).</title>
        <authorList>
            <consortium name="The Broad Institute Genomics Platform"/>
            <person name="Neafsey D.E."/>
            <person name="Besansky N."/>
            <person name="Howell P."/>
            <person name="Walton C."/>
            <person name="Young S.K."/>
            <person name="Zeng Q."/>
            <person name="Gargeya S."/>
            <person name="Fitzgerald M."/>
            <person name="Haas B."/>
            <person name="Abouelleil A."/>
            <person name="Allen A.W."/>
            <person name="Alvarado L."/>
            <person name="Arachchi H.M."/>
            <person name="Berlin A.M."/>
            <person name="Chapman S.B."/>
            <person name="Gainer-Dewar J."/>
            <person name="Goldberg J."/>
            <person name="Griggs A."/>
            <person name="Gujja S."/>
            <person name="Hansen M."/>
            <person name="Howarth C."/>
            <person name="Imamovic A."/>
            <person name="Ireland A."/>
            <person name="Larimer J."/>
            <person name="McCowan C."/>
            <person name="Murphy C."/>
            <person name="Pearson M."/>
            <person name="Poon T.W."/>
            <person name="Priest M."/>
            <person name="Roberts A."/>
            <person name="Saif S."/>
            <person name="Shea T."/>
            <person name="Sisk P."/>
            <person name="Sykes S."/>
            <person name="Wortman J."/>
            <person name="Nusbaum C."/>
            <person name="Birren B."/>
        </authorList>
    </citation>
    <scope>NUCLEOTIDE SEQUENCE [LARGE SCALE GENOMIC DNA]</scope>
    <source>
        <strain evidence="7">FAR1</strain>
    </source>
</reference>
<feature type="binding site" evidence="4">
    <location>
        <position position="38"/>
    </location>
    <ligand>
        <name>Mg(2+)</name>
        <dbReference type="ChEBI" id="CHEBI:18420"/>
    </ligand>
</feature>
<keyword evidence="2 3" id="KW-0342">GTP-binding</keyword>
<dbReference type="EMBL" id="AXCN02000309">
    <property type="status" value="NOT_ANNOTATED_CDS"/>
    <property type="molecule type" value="Genomic_DNA"/>
</dbReference>
<dbReference type="GO" id="GO:0060170">
    <property type="term" value="C:ciliary membrane"/>
    <property type="evidence" value="ECO:0007669"/>
    <property type="project" value="TreeGrafter"/>
</dbReference>
<name>A0A182Q1B1_9DIPT</name>
<dbReference type="PROSITE" id="PS51417">
    <property type="entry name" value="ARF"/>
    <property type="match status" value="1"/>
</dbReference>
<feature type="binding site" evidence="3">
    <location>
        <position position="77"/>
    </location>
    <ligand>
        <name>GTP</name>
        <dbReference type="ChEBI" id="CHEBI:37565"/>
    </ligand>
</feature>
<dbReference type="Pfam" id="PF14978">
    <property type="entry name" value="MRP-63"/>
    <property type="match status" value="1"/>
</dbReference>
<keyword evidence="7" id="KW-1185">Reference proteome</keyword>
<dbReference type="GO" id="GO:0005761">
    <property type="term" value="C:mitochondrial ribosome"/>
    <property type="evidence" value="ECO:0007669"/>
    <property type="project" value="InterPro"/>
</dbReference>
<keyword evidence="4" id="KW-0479">Metal-binding</keyword>